<dbReference type="Gene3D" id="3.30.70.100">
    <property type="match status" value="1"/>
</dbReference>
<dbReference type="InterPro" id="IPR010920">
    <property type="entry name" value="LSM_dom_sf"/>
</dbReference>
<dbReference type="Pfam" id="PF21088">
    <property type="entry name" value="MS_channel_1st"/>
    <property type="match status" value="1"/>
</dbReference>
<evidence type="ECO:0000256" key="5">
    <source>
        <dbReference type="ARBA" id="ARBA00022989"/>
    </source>
</evidence>
<protein>
    <recommendedName>
        <fullName evidence="7">Small-conductance mechanosensitive channel</fullName>
    </recommendedName>
</protein>
<comment type="similarity">
    <text evidence="2 7">Belongs to the MscS (TC 1.A.23) family.</text>
</comment>
<dbReference type="Gene3D" id="1.10.287.1260">
    <property type="match status" value="1"/>
</dbReference>
<dbReference type="RefSeq" id="WP_023044555.1">
    <property type="nucleotide sequence ID" value="NZ_AXDT01000083.1"/>
</dbReference>
<dbReference type="Pfam" id="PF21082">
    <property type="entry name" value="MS_channel_3rd"/>
    <property type="match status" value="1"/>
</dbReference>
<dbReference type="SUPFAM" id="SSF82861">
    <property type="entry name" value="Mechanosensitive channel protein MscS (YggB), transmembrane region"/>
    <property type="match status" value="1"/>
</dbReference>
<reference evidence="11 12" key="1">
    <citation type="submission" date="2013-10" db="EMBL/GenBank/DDBJ databases">
        <title>Whole Genome Shotgun Sequence of Photorhabdus temperata J3.</title>
        <authorList>
            <person name="Park G.-S."/>
            <person name="Hong S.-J."/>
            <person name="Shin J.-H."/>
        </authorList>
    </citation>
    <scope>NUCLEOTIDE SEQUENCE [LARGE SCALE GENOMIC DNA]</scope>
    <source>
        <strain evidence="11 12">J3</strain>
    </source>
</reference>
<comment type="caution">
    <text evidence="7">Lacks conserved residue(s) required for the propagation of feature annotation.</text>
</comment>
<feature type="transmembrane region" description="Helical" evidence="7">
    <location>
        <begin position="68"/>
        <end position="87"/>
    </location>
</feature>
<feature type="transmembrane region" description="Helical" evidence="7">
    <location>
        <begin position="93"/>
        <end position="111"/>
    </location>
</feature>
<proteinExistence type="inferred from homology"/>
<keyword evidence="4 7" id="KW-0812">Transmembrane</keyword>
<keyword evidence="7" id="KW-0813">Transport</keyword>
<dbReference type="SUPFAM" id="SSF50182">
    <property type="entry name" value="Sm-like ribonucleoproteins"/>
    <property type="match status" value="1"/>
</dbReference>
<feature type="domain" description="Mechanosensitive ion channel transmembrane helices 2/3" evidence="10">
    <location>
        <begin position="72"/>
        <end position="112"/>
    </location>
</feature>
<dbReference type="GO" id="GO:0008381">
    <property type="term" value="F:mechanosensitive monoatomic ion channel activity"/>
    <property type="evidence" value="ECO:0007669"/>
    <property type="project" value="InterPro"/>
</dbReference>
<name>U7R152_PHOTE</name>
<evidence type="ECO:0000313" key="11">
    <source>
        <dbReference type="EMBL" id="ERT13247.1"/>
    </source>
</evidence>
<dbReference type="Proteomes" id="UP000017133">
    <property type="component" value="Unassembled WGS sequence"/>
</dbReference>
<keyword evidence="12" id="KW-1185">Reference proteome</keyword>
<keyword evidence="3" id="KW-1003">Cell membrane</keyword>
<dbReference type="InterPro" id="IPR006686">
    <property type="entry name" value="MscS_channel_CS"/>
</dbReference>
<dbReference type="GO" id="GO:0005886">
    <property type="term" value="C:plasma membrane"/>
    <property type="evidence" value="ECO:0007669"/>
    <property type="project" value="UniProtKB-SubCell"/>
</dbReference>
<evidence type="ECO:0000256" key="3">
    <source>
        <dbReference type="ARBA" id="ARBA00022475"/>
    </source>
</evidence>
<dbReference type="InterPro" id="IPR006685">
    <property type="entry name" value="MscS_channel_2nd"/>
</dbReference>
<evidence type="ECO:0000256" key="2">
    <source>
        <dbReference type="ARBA" id="ARBA00008017"/>
    </source>
</evidence>
<dbReference type="PATRIC" id="fig|1389415.4.peg.1970"/>
<evidence type="ECO:0000313" key="12">
    <source>
        <dbReference type="Proteomes" id="UP000017133"/>
    </source>
</evidence>
<dbReference type="InterPro" id="IPR049142">
    <property type="entry name" value="MS_channel_1st"/>
</dbReference>
<dbReference type="Pfam" id="PF05552">
    <property type="entry name" value="MS_channel_1st_1"/>
    <property type="match status" value="1"/>
</dbReference>
<dbReference type="InterPro" id="IPR023408">
    <property type="entry name" value="MscS_beta-dom_sf"/>
</dbReference>
<dbReference type="InterPro" id="IPR011066">
    <property type="entry name" value="MscS_channel_C_sf"/>
</dbReference>
<dbReference type="NCBIfam" id="NF007662">
    <property type="entry name" value="PRK10334.1"/>
    <property type="match status" value="1"/>
</dbReference>
<comment type="function">
    <text evidence="7">Mechanosensitive channel that participates in the regulation of osmotic pressure changes within the cell, opening in response to stretch forces in the membrane lipid bilayer, without the need for other proteins. Contributes to normal resistance to hypoosmotic shock. Forms an ion channel of 1.0 nanosiemens conductance with a slight preference for anions.</text>
</comment>
<evidence type="ECO:0000259" key="8">
    <source>
        <dbReference type="Pfam" id="PF00924"/>
    </source>
</evidence>
<dbReference type="InterPro" id="IPR049278">
    <property type="entry name" value="MS_channel_C"/>
</dbReference>
<dbReference type="Gene3D" id="2.30.30.60">
    <property type="match status" value="1"/>
</dbReference>
<dbReference type="PANTHER" id="PTHR30221">
    <property type="entry name" value="SMALL-CONDUCTANCE MECHANOSENSITIVE CHANNEL"/>
    <property type="match status" value="1"/>
</dbReference>
<dbReference type="InterPro" id="IPR008910">
    <property type="entry name" value="MSC_TM_helix"/>
</dbReference>
<comment type="subunit">
    <text evidence="7">Homoheptamer.</text>
</comment>
<comment type="caution">
    <text evidence="11">The sequence shown here is derived from an EMBL/GenBank/DDBJ whole genome shotgun (WGS) entry which is preliminary data.</text>
</comment>
<dbReference type="InterPro" id="IPR045275">
    <property type="entry name" value="MscS_archaea/bacteria_type"/>
</dbReference>
<keyword evidence="7" id="KW-0406">Ion transport</keyword>
<evidence type="ECO:0000256" key="4">
    <source>
        <dbReference type="ARBA" id="ARBA00022692"/>
    </source>
</evidence>
<dbReference type="Pfam" id="PF00924">
    <property type="entry name" value="MS_channel_2nd"/>
    <property type="match status" value="1"/>
</dbReference>
<keyword evidence="7" id="KW-0997">Cell inner membrane</keyword>
<organism evidence="11 12">
    <name type="scientific">Photorhabdus temperata J3</name>
    <dbReference type="NCBI Taxonomy" id="1389415"/>
    <lineage>
        <taxon>Bacteria</taxon>
        <taxon>Pseudomonadati</taxon>
        <taxon>Pseudomonadota</taxon>
        <taxon>Gammaproteobacteria</taxon>
        <taxon>Enterobacterales</taxon>
        <taxon>Morganellaceae</taxon>
        <taxon>Photorhabdus</taxon>
    </lineage>
</organism>
<keyword evidence="7" id="KW-0407">Ion channel</keyword>
<accession>U7R152</accession>
<evidence type="ECO:0000259" key="9">
    <source>
        <dbReference type="Pfam" id="PF21082"/>
    </source>
</evidence>
<comment type="subcellular location">
    <subcellularLocation>
        <location evidence="7">Cell inner membrane</location>
        <topology evidence="7">Multi-pass membrane protein</topology>
    </subcellularLocation>
    <subcellularLocation>
        <location evidence="1">Cell membrane</location>
        <topology evidence="1">Multi-pass membrane protein</topology>
    </subcellularLocation>
</comment>
<sequence length="290" mass="31628">MEDISLSGGINEATSWFINHQDLIIQYLVNMVAAVLILVLGLMAAKLISKGVKRVMSLRDIDVTVSDFLAAIVRYSVIAFTIIAVLGKLGVQTASVIAVIGAAGLAVGLALQGSLSNFAAGVLLVAFRPIRAGEYVILGAVEGTVVQVQIFSTTLRTADDKIIVIPNGKIIADNVINTSREPNRRTQIMVGVAYNADIDEVKKVLGDIIAADSRIQHDSGVTIRLHEMAPSSLNFIVRIWTTNGDAWNVYWDLMENFKRTLDKHNIGIPYPQMDVYLHQNQVASQNRMND</sequence>
<feature type="transmembrane region" description="Helical" evidence="7">
    <location>
        <begin position="24"/>
        <end position="48"/>
    </location>
</feature>
<evidence type="ECO:0000256" key="6">
    <source>
        <dbReference type="ARBA" id="ARBA00023136"/>
    </source>
</evidence>
<dbReference type="EMBL" id="AXDT01000083">
    <property type="protein sequence ID" value="ERT13247.1"/>
    <property type="molecule type" value="Genomic_DNA"/>
</dbReference>
<gene>
    <name evidence="11" type="ORF">O185_09840</name>
</gene>
<dbReference type="PROSITE" id="PS01246">
    <property type="entry name" value="UPF0003"/>
    <property type="match status" value="1"/>
</dbReference>
<dbReference type="AlphaFoldDB" id="U7R152"/>
<evidence type="ECO:0000259" key="10">
    <source>
        <dbReference type="Pfam" id="PF21088"/>
    </source>
</evidence>
<evidence type="ECO:0000256" key="1">
    <source>
        <dbReference type="ARBA" id="ARBA00004651"/>
    </source>
</evidence>
<feature type="domain" description="Mechanosensitive ion channel MscS C-terminal" evidence="9">
    <location>
        <begin position="190"/>
        <end position="268"/>
    </location>
</feature>
<dbReference type="PANTHER" id="PTHR30221:SF1">
    <property type="entry name" value="SMALL-CONDUCTANCE MECHANOSENSITIVE CHANNEL"/>
    <property type="match status" value="1"/>
</dbReference>
<keyword evidence="5 7" id="KW-1133">Transmembrane helix</keyword>
<feature type="domain" description="Mechanosensitive ion channel MscS" evidence="8">
    <location>
        <begin position="114"/>
        <end position="180"/>
    </location>
</feature>
<evidence type="ECO:0000256" key="7">
    <source>
        <dbReference type="RuleBase" id="RU369025"/>
    </source>
</evidence>
<dbReference type="InterPro" id="IPR011014">
    <property type="entry name" value="MscS_channel_TM-2"/>
</dbReference>
<keyword evidence="6 7" id="KW-0472">Membrane</keyword>
<dbReference type="SUPFAM" id="SSF82689">
    <property type="entry name" value="Mechanosensitive channel protein MscS (YggB), C-terminal domain"/>
    <property type="match status" value="1"/>
</dbReference>